<reference evidence="11" key="1">
    <citation type="submission" date="2021-02" db="EMBL/GenBank/DDBJ databases">
        <authorList>
            <person name="Steward A R."/>
        </authorList>
    </citation>
    <scope>NUCLEOTIDE SEQUENCE</scope>
</reference>
<dbReference type="InterPro" id="IPR007863">
    <property type="entry name" value="Peptidase_M16_C"/>
</dbReference>
<keyword evidence="7" id="KW-0482">Metalloprotease</keyword>
<evidence type="ECO:0000256" key="5">
    <source>
        <dbReference type="ARBA" id="ARBA00022801"/>
    </source>
</evidence>
<dbReference type="Pfam" id="PF05193">
    <property type="entry name" value="Peptidase_M16_C"/>
    <property type="match status" value="1"/>
</dbReference>
<evidence type="ECO:0000256" key="8">
    <source>
        <dbReference type="ARBA" id="ARBA00023128"/>
    </source>
</evidence>
<sequence>MLRLLFISGVRKHILNTPRSYCRCVMPALTHVYESGPINSSLYPSGFILVHEERQCPNACVSLTFDAGSRYELAKENGVTHFFEHLCFKGTKKRSKSKIENEMNEIGGKFKCYTTREMIGFSAECLYENIPQALDLLTDCIFNNSLSNTEIEIQKCIIYQEMLQHDTDSLSILFDYIHTAAFQGTPLSQSVMGPSHNLYNFNSSSIAMYIEKMFVPPRMIFSCVGPMKQEQACNLANTYLNRNVPDPTISRQYRFTAGDIRYRDDSMHVAHIALTLEAPPFRHADYWPMLLAAMAIGAWDRSQPSGLNHSCTLAQAGGAGIFNSYEAFYLAYRDAGLWGVHFVSPRMEVDSAVSLMQGELMKLCTIITDSELIKTKLQMKWKILKENETIESACLNHAKWVFYTNFAPTIKEKFAAIDKLVADDVRRVCYEYVYSKCPVVTAIGATEALLPNSRLTGGMYWLRF</sequence>
<dbReference type="AlphaFoldDB" id="A0A821L0M2"/>
<dbReference type="SUPFAM" id="SSF63411">
    <property type="entry name" value="LuxS/MPP-like metallohydrolase"/>
    <property type="match status" value="2"/>
</dbReference>
<evidence type="ECO:0000313" key="12">
    <source>
        <dbReference type="Proteomes" id="UP000663880"/>
    </source>
</evidence>
<evidence type="ECO:0000256" key="1">
    <source>
        <dbReference type="ARBA" id="ARBA00001947"/>
    </source>
</evidence>
<evidence type="ECO:0000256" key="6">
    <source>
        <dbReference type="ARBA" id="ARBA00022833"/>
    </source>
</evidence>
<dbReference type="Gene3D" id="3.30.830.10">
    <property type="entry name" value="Metalloenzyme, LuxS/M16 peptidase-like"/>
    <property type="match status" value="2"/>
</dbReference>
<evidence type="ECO:0000313" key="11">
    <source>
        <dbReference type="EMBL" id="CAF4743614.1"/>
    </source>
</evidence>
<dbReference type="EMBL" id="CAJOBZ010000001">
    <property type="protein sequence ID" value="CAF4743614.1"/>
    <property type="molecule type" value="Genomic_DNA"/>
</dbReference>
<evidence type="ECO:0000256" key="3">
    <source>
        <dbReference type="ARBA" id="ARBA00022670"/>
    </source>
</evidence>
<accession>A0A821L0M2</accession>
<protein>
    <recommendedName>
        <fullName evidence="13">Mitochondrial processing peptidase beta subunit</fullName>
    </recommendedName>
</protein>
<keyword evidence="8" id="KW-0496">Mitochondrion</keyword>
<name>A0A821L0M2_9NEOP</name>
<evidence type="ECO:0000256" key="4">
    <source>
        <dbReference type="ARBA" id="ARBA00022723"/>
    </source>
</evidence>
<evidence type="ECO:0000259" key="10">
    <source>
        <dbReference type="Pfam" id="PF05193"/>
    </source>
</evidence>
<dbReference type="PANTHER" id="PTHR11851:SF149">
    <property type="entry name" value="GH01077P"/>
    <property type="match status" value="1"/>
</dbReference>
<comment type="subcellular location">
    <subcellularLocation>
        <location evidence="2">Mitochondrion</location>
    </subcellularLocation>
</comment>
<dbReference type="GO" id="GO:0005739">
    <property type="term" value="C:mitochondrion"/>
    <property type="evidence" value="ECO:0007669"/>
    <property type="project" value="UniProtKB-SubCell"/>
</dbReference>
<keyword evidence="6" id="KW-0862">Zinc</keyword>
<feature type="domain" description="Peptidase M16 N-terminal" evidence="9">
    <location>
        <begin position="55"/>
        <end position="194"/>
    </location>
</feature>
<keyword evidence="3" id="KW-0645">Protease</keyword>
<dbReference type="GO" id="GO:0006508">
    <property type="term" value="P:proteolysis"/>
    <property type="evidence" value="ECO:0007669"/>
    <property type="project" value="UniProtKB-KW"/>
</dbReference>
<evidence type="ECO:0000256" key="2">
    <source>
        <dbReference type="ARBA" id="ARBA00004173"/>
    </source>
</evidence>
<dbReference type="GO" id="GO:0046872">
    <property type="term" value="F:metal ion binding"/>
    <property type="evidence" value="ECO:0007669"/>
    <property type="project" value="UniProtKB-KW"/>
</dbReference>
<evidence type="ECO:0000256" key="7">
    <source>
        <dbReference type="ARBA" id="ARBA00023049"/>
    </source>
</evidence>
<dbReference type="Proteomes" id="UP000663880">
    <property type="component" value="Unassembled WGS sequence"/>
</dbReference>
<keyword evidence="4" id="KW-0479">Metal-binding</keyword>
<organism evidence="11 12">
    <name type="scientific">Pieris macdunnoughi</name>
    <dbReference type="NCBI Taxonomy" id="345717"/>
    <lineage>
        <taxon>Eukaryota</taxon>
        <taxon>Metazoa</taxon>
        <taxon>Ecdysozoa</taxon>
        <taxon>Arthropoda</taxon>
        <taxon>Hexapoda</taxon>
        <taxon>Insecta</taxon>
        <taxon>Pterygota</taxon>
        <taxon>Neoptera</taxon>
        <taxon>Endopterygota</taxon>
        <taxon>Lepidoptera</taxon>
        <taxon>Glossata</taxon>
        <taxon>Ditrysia</taxon>
        <taxon>Papilionoidea</taxon>
        <taxon>Pieridae</taxon>
        <taxon>Pierinae</taxon>
        <taxon>Pieris</taxon>
    </lineage>
</organism>
<feature type="domain" description="Peptidase M16 C-terminal" evidence="10">
    <location>
        <begin position="202"/>
        <end position="378"/>
    </location>
</feature>
<keyword evidence="5" id="KW-0378">Hydrolase</keyword>
<evidence type="ECO:0000259" key="9">
    <source>
        <dbReference type="Pfam" id="PF00675"/>
    </source>
</evidence>
<dbReference type="Pfam" id="PF00675">
    <property type="entry name" value="Peptidase_M16"/>
    <property type="match status" value="1"/>
</dbReference>
<dbReference type="InterPro" id="IPR011249">
    <property type="entry name" value="Metalloenz_LuxS/M16"/>
</dbReference>
<dbReference type="PANTHER" id="PTHR11851">
    <property type="entry name" value="METALLOPROTEASE"/>
    <property type="match status" value="1"/>
</dbReference>
<proteinExistence type="predicted"/>
<dbReference type="InterPro" id="IPR011765">
    <property type="entry name" value="Pept_M16_N"/>
</dbReference>
<comment type="caution">
    <text evidence="11">The sequence shown here is derived from an EMBL/GenBank/DDBJ whole genome shotgun (WGS) entry which is preliminary data.</text>
</comment>
<dbReference type="InterPro" id="IPR050361">
    <property type="entry name" value="MPP/UQCRC_Complex"/>
</dbReference>
<dbReference type="OrthoDB" id="10251424at2759"/>
<keyword evidence="12" id="KW-1185">Reference proteome</keyword>
<gene>
    <name evidence="11" type="ORF">PMACD_LOCUS191</name>
</gene>
<comment type="cofactor">
    <cofactor evidence="1">
        <name>Zn(2+)</name>
        <dbReference type="ChEBI" id="CHEBI:29105"/>
    </cofactor>
</comment>
<evidence type="ECO:0008006" key="13">
    <source>
        <dbReference type="Google" id="ProtNLM"/>
    </source>
</evidence>
<dbReference type="GO" id="GO:0008237">
    <property type="term" value="F:metallopeptidase activity"/>
    <property type="evidence" value="ECO:0007669"/>
    <property type="project" value="UniProtKB-KW"/>
</dbReference>